<keyword evidence="2" id="KW-1185">Reference proteome</keyword>
<gene>
    <name evidence="1" type="ORF">LLUT_LOCUS25911</name>
</gene>
<proteinExistence type="predicted"/>
<evidence type="ECO:0000313" key="1">
    <source>
        <dbReference type="EMBL" id="CAL0324851.1"/>
    </source>
</evidence>
<evidence type="ECO:0008006" key="3">
    <source>
        <dbReference type="Google" id="ProtNLM"/>
    </source>
</evidence>
<accession>A0AAV1XTC0</accession>
<comment type="caution">
    <text evidence="1">The sequence shown here is derived from an EMBL/GenBank/DDBJ whole genome shotgun (WGS) entry which is preliminary data.</text>
</comment>
<protein>
    <recommendedName>
        <fullName evidence="3">Plastocyanin-like domain-containing protein</fullName>
    </recommendedName>
</protein>
<dbReference type="Proteomes" id="UP001497480">
    <property type="component" value="Unassembled WGS sequence"/>
</dbReference>
<reference evidence="1 2" key="1">
    <citation type="submission" date="2024-03" db="EMBL/GenBank/DDBJ databases">
        <authorList>
            <person name="Martinez-Hernandez J."/>
        </authorList>
    </citation>
    <scope>NUCLEOTIDE SEQUENCE [LARGE SCALE GENOMIC DNA]</scope>
</reference>
<sequence length="121" mass="13640">MNNNMHIHGYHFTMSPMGQWIIEGDRYTYTGTYDLSLHMVCNGTSMMIPHNDAYIDASFTLPPRRPLSPEVGLRYPMIRNDGVGPSHKEEDEVIELIDIESSVEVIDISDHSEGSSIPGIF</sequence>
<dbReference type="AlphaFoldDB" id="A0AAV1XTC0"/>
<evidence type="ECO:0000313" key="2">
    <source>
        <dbReference type="Proteomes" id="UP001497480"/>
    </source>
</evidence>
<dbReference type="EMBL" id="CAXHTB010000018">
    <property type="protein sequence ID" value="CAL0324851.1"/>
    <property type="molecule type" value="Genomic_DNA"/>
</dbReference>
<name>A0AAV1XTC0_LUPLU</name>
<organism evidence="1 2">
    <name type="scientific">Lupinus luteus</name>
    <name type="common">European yellow lupine</name>
    <dbReference type="NCBI Taxonomy" id="3873"/>
    <lineage>
        <taxon>Eukaryota</taxon>
        <taxon>Viridiplantae</taxon>
        <taxon>Streptophyta</taxon>
        <taxon>Embryophyta</taxon>
        <taxon>Tracheophyta</taxon>
        <taxon>Spermatophyta</taxon>
        <taxon>Magnoliopsida</taxon>
        <taxon>eudicotyledons</taxon>
        <taxon>Gunneridae</taxon>
        <taxon>Pentapetalae</taxon>
        <taxon>rosids</taxon>
        <taxon>fabids</taxon>
        <taxon>Fabales</taxon>
        <taxon>Fabaceae</taxon>
        <taxon>Papilionoideae</taxon>
        <taxon>50 kb inversion clade</taxon>
        <taxon>genistoids sensu lato</taxon>
        <taxon>core genistoids</taxon>
        <taxon>Genisteae</taxon>
        <taxon>Lupinus</taxon>
    </lineage>
</organism>